<dbReference type="InterPro" id="IPR032675">
    <property type="entry name" value="LRR_dom_sf"/>
</dbReference>
<name>A0A9W8U2C1_9AGAR</name>
<dbReference type="EMBL" id="JANVFU010000001">
    <property type="protein sequence ID" value="KAJ3750141.1"/>
    <property type="molecule type" value="Genomic_DNA"/>
</dbReference>
<proteinExistence type="predicted"/>
<sequence>MSRSPFIDDLIPEILACNVWWPRDLCRLALVSPSWLFYARKLLYSRPSLRSFLSCACFARSIQTNHHLSSFIKGIELCPTYIDGYRHFGAEEMCAIRVILGLGGLRSVTLGGEMTVCAERFLNCLTHPHSLEELTIDGSLIADSLSARPSFEWDEVMANKFAAVRKMRFVHLELNVVYTSSPYQLQLADLAFENVDVISGNISWFLQDTTTLKYLRVLGESSLELDEQVSLVLQNYSVECLHYEVGNSPLWDLVLFDRSLAGASSLRSLYLNGVRVDSEILRTIHAQCPAMEQLYISGRYVPLTREEWVGCIASGFFPALRKLGLPEGTFCPPFIKWSASLEPALQKACALRGVDLIN</sequence>
<dbReference type="Proteomes" id="UP001142393">
    <property type="component" value="Unassembled WGS sequence"/>
</dbReference>
<organism evidence="1 2">
    <name type="scientific">Lentinula detonsa</name>
    <dbReference type="NCBI Taxonomy" id="2804962"/>
    <lineage>
        <taxon>Eukaryota</taxon>
        <taxon>Fungi</taxon>
        <taxon>Dikarya</taxon>
        <taxon>Basidiomycota</taxon>
        <taxon>Agaricomycotina</taxon>
        <taxon>Agaricomycetes</taxon>
        <taxon>Agaricomycetidae</taxon>
        <taxon>Agaricales</taxon>
        <taxon>Marasmiineae</taxon>
        <taxon>Omphalotaceae</taxon>
        <taxon>Lentinula</taxon>
    </lineage>
</organism>
<keyword evidence="2" id="KW-1185">Reference proteome</keyword>
<dbReference type="AlphaFoldDB" id="A0A9W8U2C1"/>
<protein>
    <submittedName>
        <fullName evidence="1">Uncharacterized protein</fullName>
    </submittedName>
</protein>
<evidence type="ECO:0000313" key="1">
    <source>
        <dbReference type="EMBL" id="KAJ3750141.1"/>
    </source>
</evidence>
<gene>
    <name evidence="1" type="ORF">DFH05DRAFT_1466131</name>
</gene>
<reference evidence="1 2" key="1">
    <citation type="journal article" date="2023" name="Proc. Natl. Acad. Sci. U.S.A.">
        <title>A global phylogenomic analysis of the shiitake genus Lentinula.</title>
        <authorList>
            <person name="Sierra-Patev S."/>
            <person name="Min B."/>
            <person name="Naranjo-Ortiz M."/>
            <person name="Looney B."/>
            <person name="Konkel Z."/>
            <person name="Slot J.C."/>
            <person name="Sakamoto Y."/>
            <person name="Steenwyk J.L."/>
            <person name="Rokas A."/>
            <person name="Carro J."/>
            <person name="Camarero S."/>
            <person name="Ferreira P."/>
            <person name="Molpeceres G."/>
            <person name="Ruiz-Duenas F.J."/>
            <person name="Serrano A."/>
            <person name="Henrissat B."/>
            <person name="Drula E."/>
            <person name="Hughes K.W."/>
            <person name="Mata J.L."/>
            <person name="Ishikawa N.K."/>
            <person name="Vargas-Isla R."/>
            <person name="Ushijima S."/>
            <person name="Smith C.A."/>
            <person name="Donoghue J."/>
            <person name="Ahrendt S."/>
            <person name="Andreopoulos W."/>
            <person name="He G."/>
            <person name="LaButti K."/>
            <person name="Lipzen A."/>
            <person name="Ng V."/>
            <person name="Riley R."/>
            <person name="Sandor L."/>
            <person name="Barry K."/>
            <person name="Martinez A.T."/>
            <person name="Xiao Y."/>
            <person name="Gibbons J.G."/>
            <person name="Terashima K."/>
            <person name="Grigoriev I.V."/>
            <person name="Hibbett D."/>
        </authorList>
    </citation>
    <scope>NUCLEOTIDE SEQUENCE [LARGE SCALE GENOMIC DNA]</scope>
    <source>
        <strain evidence="1 2">TFB7810</strain>
    </source>
</reference>
<evidence type="ECO:0000313" key="2">
    <source>
        <dbReference type="Proteomes" id="UP001142393"/>
    </source>
</evidence>
<comment type="caution">
    <text evidence="1">The sequence shown here is derived from an EMBL/GenBank/DDBJ whole genome shotgun (WGS) entry which is preliminary data.</text>
</comment>
<dbReference type="Gene3D" id="3.80.10.10">
    <property type="entry name" value="Ribonuclease Inhibitor"/>
    <property type="match status" value="1"/>
</dbReference>
<accession>A0A9W8U2C1</accession>
<dbReference type="SUPFAM" id="SSF52047">
    <property type="entry name" value="RNI-like"/>
    <property type="match status" value="1"/>
</dbReference>